<protein>
    <recommendedName>
        <fullName evidence="3">Mce-associated membrane protein</fullName>
    </recommendedName>
</protein>
<name>A0A1M7V0Q0_9ACTN</name>
<dbReference type="Proteomes" id="UP000184428">
    <property type="component" value="Unassembled WGS sequence"/>
</dbReference>
<dbReference type="RefSeq" id="WP_072921162.1">
    <property type="nucleotide sequence ID" value="NZ_FRDM01000061.1"/>
</dbReference>
<dbReference type="EMBL" id="FRDM01000061">
    <property type="protein sequence ID" value="SHN88833.1"/>
    <property type="molecule type" value="Genomic_DNA"/>
</dbReference>
<feature type="non-terminal residue" evidence="1">
    <location>
        <position position="1"/>
    </location>
</feature>
<organism evidence="1 2">
    <name type="scientific">Geodermatophilus obscurus</name>
    <dbReference type="NCBI Taxonomy" id="1861"/>
    <lineage>
        <taxon>Bacteria</taxon>
        <taxon>Bacillati</taxon>
        <taxon>Actinomycetota</taxon>
        <taxon>Actinomycetes</taxon>
        <taxon>Geodermatophilales</taxon>
        <taxon>Geodermatophilaceae</taxon>
        <taxon>Geodermatophilus</taxon>
    </lineage>
</organism>
<dbReference type="AlphaFoldDB" id="A0A1M7V0Q0"/>
<reference evidence="1 2" key="1">
    <citation type="submission" date="2016-12" db="EMBL/GenBank/DDBJ databases">
        <authorList>
            <person name="Song W.-J."/>
            <person name="Kurnit D.M."/>
        </authorList>
    </citation>
    <scope>NUCLEOTIDE SEQUENCE [LARGE SCALE GENOMIC DNA]</scope>
    <source>
        <strain evidence="1 2">DSM 43162</strain>
    </source>
</reference>
<proteinExistence type="predicted"/>
<evidence type="ECO:0000313" key="1">
    <source>
        <dbReference type="EMBL" id="SHN88833.1"/>
    </source>
</evidence>
<evidence type="ECO:0008006" key="3">
    <source>
        <dbReference type="Google" id="ProtNLM"/>
    </source>
</evidence>
<evidence type="ECO:0000313" key="2">
    <source>
        <dbReference type="Proteomes" id="UP000184428"/>
    </source>
</evidence>
<gene>
    <name evidence="1" type="ORF">SAMN05660350_04823</name>
</gene>
<accession>A0A1M7V0Q0</accession>
<sequence>SSAAPTSASPTPLSPEDQAVADATAMVVSYYAKLDQVNSDPNADLNSLRDVAANAALTIQERISRQTKTRGRVQIGNSRVVSSEVFSVDLSTDPAATPPRYPTVVIDTCVDVRDVNVVDSSGQSVVLATRLSQSADRLSVVQFDFGWRVNAIEYQGQPCDS</sequence>